<sequence>MSAVTLRLDNGWRSSNPQLGEHAAVLGTGYVLQEEPFIHKEEWEQHAVCHVGDRAREVVGHVGDRAREVVGHVGDGAREVVGHVGDGAREVVGHVGDRAREGGGPRYIRLPHKLFREVYGYVYSRPFRESVSEIVSGVTLAMRAEILRTMSTIKEGNVKSLSGRPTAGDRTLVTLVCGQSFSGGRSVMRERLKWGSRYAGYPHLPQRYLQASTTTRIHRIHPEVSAVDPRGKMAELELARSRNATYGPVLTRYDLSTWGG</sequence>
<dbReference type="AlphaFoldDB" id="A0A7R9B559"/>
<dbReference type="EMBL" id="OC006893">
    <property type="protein sequence ID" value="CAD7266378.1"/>
    <property type="molecule type" value="Genomic_DNA"/>
</dbReference>
<proteinExistence type="predicted"/>
<organism evidence="1">
    <name type="scientific">Timema shepardi</name>
    <name type="common">Walking stick</name>
    <dbReference type="NCBI Taxonomy" id="629360"/>
    <lineage>
        <taxon>Eukaryota</taxon>
        <taxon>Metazoa</taxon>
        <taxon>Ecdysozoa</taxon>
        <taxon>Arthropoda</taxon>
        <taxon>Hexapoda</taxon>
        <taxon>Insecta</taxon>
        <taxon>Pterygota</taxon>
        <taxon>Neoptera</taxon>
        <taxon>Polyneoptera</taxon>
        <taxon>Phasmatodea</taxon>
        <taxon>Timematodea</taxon>
        <taxon>Timematoidea</taxon>
        <taxon>Timematidae</taxon>
        <taxon>Timema</taxon>
    </lineage>
</organism>
<evidence type="ECO:0000313" key="1">
    <source>
        <dbReference type="EMBL" id="CAD7266378.1"/>
    </source>
</evidence>
<reference evidence="1" key="1">
    <citation type="submission" date="2020-11" db="EMBL/GenBank/DDBJ databases">
        <authorList>
            <person name="Tran Van P."/>
        </authorList>
    </citation>
    <scope>NUCLEOTIDE SEQUENCE</scope>
</reference>
<name>A0A7R9B559_TIMSH</name>
<gene>
    <name evidence="1" type="ORF">TSIB3V08_LOCUS10397</name>
</gene>
<accession>A0A7R9B559</accession>
<protein>
    <submittedName>
        <fullName evidence="1">Uncharacterized protein</fullName>
    </submittedName>
</protein>